<keyword evidence="8" id="KW-1185">Reference proteome</keyword>
<keyword evidence="2" id="KW-0805">Transcription regulation</keyword>
<sequence length="200" mass="22884">MAMPPGARGPGSVSEPLPTGPEPGKDPAPQIIETLYRIEAGNLSRYFGRNLRGHGPQHDRGHDEASDYVHEVFARLIRTMSAQPILQPHRYLRRIARHLLFERNRRLRQQPCLLDVPLSVDLEPACPPEQSHRLEYDDMLRAYRRALDELPAKTREVFLLHRIDELAYREIGQRLGISIPTVQYHMARALAHIDAVLGQE</sequence>
<proteinExistence type="inferred from homology"/>
<dbReference type="Proteomes" id="UP000548867">
    <property type="component" value="Unassembled WGS sequence"/>
</dbReference>
<dbReference type="InterPro" id="IPR039425">
    <property type="entry name" value="RNA_pol_sigma-70-like"/>
</dbReference>
<feature type="region of interest" description="Disordered" evidence="5">
    <location>
        <begin position="1"/>
        <end position="28"/>
    </location>
</feature>
<reference evidence="7 8" key="1">
    <citation type="submission" date="2020-08" db="EMBL/GenBank/DDBJ databases">
        <title>Genomic Encyclopedia of Type Strains, Phase IV (KMG-IV): sequencing the most valuable type-strain genomes for metagenomic binning, comparative biology and taxonomic classification.</title>
        <authorList>
            <person name="Goeker M."/>
        </authorList>
    </citation>
    <scope>NUCLEOTIDE SEQUENCE [LARGE SCALE GENOMIC DNA]</scope>
    <source>
        <strain evidence="7 8">DSM 27057</strain>
    </source>
</reference>
<protein>
    <submittedName>
        <fullName evidence="7">RNA polymerase sigma-70 factor (ECF subfamily)</fullName>
    </submittedName>
</protein>
<dbReference type="Pfam" id="PF08281">
    <property type="entry name" value="Sigma70_r4_2"/>
    <property type="match status" value="1"/>
</dbReference>
<comment type="caution">
    <text evidence="7">The sequence shown here is derived from an EMBL/GenBank/DDBJ whole genome shotgun (WGS) entry which is preliminary data.</text>
</comment>
<evidence type="ECO:0000256" key="3">
    <source>
        <dbReference type="ARBA" id="ARBA00023082"/>
    </source>
</evidence>
<organism evidence="7 8">
    <name type="scientific">Novosphingobium sediminicola</name>
    <dbReference type="NCBI Taxonomy" id="563162"/>
    <lineage>
        <taxon>Bacteria</taxon>
        <taxon>Pseudomonadati</taxon>
        <taxon>Pseudomonadota</taxon>
        <taxon>Alphaproteobacteria</taxon>
        <taxon>Sphingomonadales</taxon>
        <taxon>Sphingomonadaceae</taxon>
        <taxon>Novosphingobium</taxon>
    </lineage>
</organism>
<dbReference type="InterPro" id="IPR013324">
    <property type="entry name" value="RNA_pol_sigma_r3/r4-like"/>
</dbReference>
<evidence type="ECO:0000259" key="6">
    <source>
        <dbReference type="Pfam" id="PF08281"/>
    </source>
</evidence>
<gene>
    <name evidence="7" type="ORF">GGR38_004047</name>
</gene>
<evidence type="ECO:0000313" key="8">
    <source>
        <dbReference type="Proteomes" id="UP000548867"/>
    </source>
</evidence>
<dbReference type="Gene3D" id="1.10.10.10">
    <property type="entry name" value="Winged helix-like DNA-binding domain superfamily/Winged helix DNA-binding domain"/>
    <property type="match status" value="1"/>
</dbReference>
<dbReference type="PANTHER" id="PTHR43133">
    <property type="entry name" value="RNA POLYMERASE ECF-TYPE SIGMA FACTO"/>
    <property type="match status" value="1"/>
</dbReference>
<keyword evidence="3" id="KW-0731">Sigma factor</keyword>
<dbReference type="GO" id="GO:0006352">
    <property type="term" value="P:DNA-templated transcription initiation"/>
    <property type="evidence" value="ECO:0007669"/>
    <property type="project" value="InterPro"/>
</dbReference>
<dbReference type="InterPro" id="IPR013249">
    <property type="entry name" value="RNA_pol_sigma70_r4_t2"/>
</dbReference>
<dbReference type="InterPro" id="IPR014284">
    <property type="entry name" value="RNA_pol_sigma-70_dom"/>
</dbReference>
<evidence type="ECO:0000256" key="4">
    <source>
        <dbReference type="ARBA" id="ARBA00023163"/>
    </source>
</evidence>
<dbReference type="GO" id="GO:0003677">
    <property type="term" value="F:DNA binding"/>
    <property type="evidence" value="ECO:0007669"/>
    <property type="project" value="InterPro"/>
</dbReference>
<dbReference type="InterPro" id="IPR013325">
    <property type="entry name" value="RNA_pol_sigma_r2"/>
</dbReference>
<dbReference type="NCBIfam" id="TIGR02937">
    <property type="entry name" value="sigma70-ECF"/>
    <property type="match status" value="1"/>
</dbReference>
<dbReference type="GO" id="GO:0016987">
    <property type="term" value="F:sigma factor activity"/>
    <property type="evidence" value="ECO:0007669"/>
    <property type="project" value="UniProtKB-KW"/>
</dbReference>
<accession>A0A7W6G847</accession>
<dbReference type="RefSeq" id="WP_183628067.1">
    <property type="nucleotide sequence ID" value="NZ_JACIDX010000019.1"/>
</dbReference>
<keyword evidence="4" id="KW-0804">Transcription</keyword>
<dbReference type="SUPFAM" id="SSF88946">
    <property type="entry name" value="Sigma2 domain of RNA polymerase sigma factors"/>
    <property type="match status" value="1"/>
</dbReference>
<evidence type="ECO:0000256" key="1">
    <source>
        <dbReference type="ARBA" id="ARBA00010641"/>
    </source>
</evidence>
<evidence type="ECO:0000256" key="5">
    <source>
        <dbReference type="SAM" id="MobiDB-lite"/>
    </source>
</evidence>
<evidence type="ECO:0000256" key="2">
    <source>
        <dbReference type="ARBA" id="ARBA00023015"/>
    </source>
</evidence>
<dbReference type="CDD" id="cd06171">
    <property type="entry name" value="Sigma70_r4"/>
    <property type="match status" value="1"/>
</dbReference>
<feature type="domain" description="RNA polymerase sigma factor 70 region 4 type 2" evidence="6">
    <location>
        <begin position="141"/>
        <end position="193"/>
    </location>
</feature>
<dbReference type="AlphaFoldDB" id="A0A7W6G847"/>
<dbReference type="SUPFAM" id="SSF88659">
    <property type="entry name" value="Sigma3 and sigma4 domains of RNA polymerase sigma factors"/>
    <property type="match status" value="1"/>
</dbReference>
<dbReference type="EMBL" id="JACIDX010000019">
    <property type="protein sequence ID" value="MBB3957073.1"/>
    <property type="molecule type" value="Genomic_DNA"/>
</dbReference>
<comment type="similarity">
    <text evidence="1">Belongs to the sigma-70 factor family. ECF subfamily.</text>
</comment>
<name>A0A7W6G847_9SPHN</name>
<dbReference type="PANTHER" id="PTHR43133:SF63">
    <property type="entry name" value="RNA POLYMERASE SIGMA FACTOR FECI-RELATED"/>
    <property type="match status" value="1"/>
</dbReference>
<dbReference type="InterPro" id="IPR036388">
    <property type="entry name" value="WH-like_DNA-bd_sf"/>
</dbReference>
<evidence type="ECO:0000313" key="7">
    <source>
        <dbReference type="EMBL" id="MBB3957073.1"/>
    </source>
</evidence>